<name>A0A0A9GZL9_ARUDO</name>
<proteinExistence type="predicted"/>
<accession>A0A0A9GZL9</accession>
<reference evidence="1" key="1">
    <citation type="submission" date="2014-09" db="EMBL/GenBank/DDBJ databases">
        <authorList>
            <person name="Magalhaes I.L.F."/>
            <person name="Oliveira U."/>
            <person name="Santos F.R."/>
            <person name="Vidigal T.H.D.A."/>
            <person name="Brescovit A.D."/>
            <person name="Santos A.J."/>
        </authorList>
    </citation>
    <scope>NUCLEOTIDE SEQUENCE</scope>
    <source>
        <tissue evidence="1">Shoot tissue taken approximately 20 cm above the soil surface</tissue>
    </source>
</reference>
<dbReference type="AlphaFoldDB" id="A0A0A9GZL9"/>
<reference evidence="1" key="2">
    <citation type="journal article" date="2015" name="Data Brief">
        <title>Shoot transcriptome of the giant reed, Arundo donax.</title>
        <authorList>
            <person name="Barrero R.A."/>
            <person name="Guerrero F.D."/>
            <person name="Moolhuijzen P."/>
            <person name="Goolsby J.A."/>
            <person name="Tidwell J."/>
            <person name="Bellgard S.E."/>
            <person name="Bellgard M.I."/>
        </authorList>
    </citation>
    <scope>NUCLEOTIDE SEQUENCE</scope>
    <source>
        <tissue evidence="1">Shoot tissue taken approximately 20 cm above the soil surface</tissue>
    </source>
</reference>
<organism evidence="1">
    <name type="scientific">Arundo donax</name>
    <name type="common">Giant reed</name>
    <name type="synonym">Donax arundinaceus</name>
    <dbReference type="NCBI Taxonomy" id="35708"/>
    <lineage>
        <taxon>Eukaryota</taxon>
        <taxon>Viridiplantae</taxon>
        <taxon>Streptophyta</taxon>
        <taxon>Embryophyta</taxon>
        <taxon>Tracheophyta</taxon>
        <taxon>Spermatophyta</taxon>
        <taxon>Magnoliopsida</taxon>
        <taxon>Liliopsida</taxon>
        <taxon>Poales</taxon>
        <taxon>Poaceae</taxon>
        <taxon>PACMAD clade</taxon>
        <taxon>Arundinoideae</taxon>
        <taxon>Arundineae</taxon>
        <taxon>Arundo</taxon>
    </lineage>
</organism>
<sequence length="42" mass="4807">MVWCCGTCFEQEASCVHMQRRLSPALMYCITLGWCRGLLLPV</sequence>
<protein>
    <submittedName>
        <fullName evidence="1">Uncharacterized protein</fullName>
    </submittedName>
</protein>
<evidence type="ECO:0000313" key="1">
    <source>
        <dbReference type="EMBL" id="JAE30435.1"/>
    </source>
</evidence>
<dbReference type="EMBL" id="GBRH01167461">
    <property type="protein sequence ID" value="JAE30435.1"/>
    <property type="molecule type" value="Transcribed_RNA"/>
</dbReference>